<name>A0ABZ2LQR8_9BACT</name>
<proteinExistence type="predicted"/>
<dbReference type="Proteomes" id="UP001370348">
    <property type="component" value="Chromosome"/>
</dbReference>
<dbReference type="InterPro" id="IPR000045">
    <property type="entry name" value="Prepilin_IV_endopep_pep"/>
</dbReference>
<sequence length="179" mass="19318">MFPFLIAAVVLAAAAAWTDWRTGRIPNWLTFSVLAIAPFVHIARGLIQGLAKEDALLQGGFSVLGAVICVLVPAFLYTRNAIGGGDLKVFAAIGALCQYPIGFEAEMYGFLSLALIAPARLAYEGKLLRTMKNAVGLMINPFMPKEKKVVIQQEMMSWIRMGPGILIGAILTAALHWGE</sequence>
<feature type="domain" description="Prepilin type IV endopeptidase peptidase" evidence="2">
    <location>
        <begin position="7"/>
        <end position="114"/>
    </location>
</feature>
<evidence type="ECO:0000256" key="1">
    <source>
        <dbReference type="SAM" id="Phobius"/>
    </source>
</evidence>
<reference evidence="3 4" key="1">
    <citation type="submission" date="2021-12" db="EMBL/GenBank/DDBJ databases">
        <title>Discovery of the Pendulisporaceae a myxobacterial family with distinct sporulation behavior and unique specialized metabolism.</title>
        <authorList>
            <person name="Garcia R."/>
            <person name="Popoff A."/>
            <person name="Bader C.D."/>
            <person name="Loehr J."/>
            <person name="Walesch S."/>
            <person name="Walt C."/>
            <person name="Boldt J."/>
            <person name="Bunk B."/>
            <person name="Haeckl F.J.F.P.J."/>
            <person name="Gunesch A.P."/>
            <person name="Birkelbach J."/>
            <person name="Nuebel U."/>
            <person name="Pietschmann T."/>
            <person name="Bach T."/>
            <person name="Mueller R."/>
        </authorList>
    </citation>
    <scope>NUCLEOTIDE SEQUENCE [LARGE SCALE GENOMIC DNA]</scope>
    <source>
        <strain evidence="3 4">MSr11954</strain>
    </source>
</reference>
<evidence type="ECO:0000313" key="3">
    <source>
        <dbReference type="EMBL" id="WXB13267.1"/>
    </source>
</evidence>
<feature type="transmembrane region" description="Helical" evidence="1">
    <location>
        <begin position="107"/>
        <end position="123"/>
    </location>
</feature>
<feature type="transmembrane region" description="Helical" evidence="1">
    <location>
        <begin position="55"/>
        <end position="77"/>
    </location>
</feature>
<feature type="transmembrane region" description="Helical" evidence="1">
    <location>
        <begin position="25"/>
        <end position="43"/>
    </location>
</feature>
<evidence type="ECO:0000313" key="4">
    <source>
        <dbReference type="Proteomes" id="UP001370348"/>
    </source>
</evidence>
<dbReference type="Pfam" id="PF01478">
    <property type="entry name" value="Peptidase_A24"/>
    <property type="match status" value="1"/>
</dbReference>
<dbReference type="RefSeq" id="WP_394822888.1">
    <property type="nucleotide sequence ID" value="NZ_CP089984.1"/>
</dbReference>
<keyword evidence="1" id="KW-0472">Membrane</keyword>
<protein>
    <submittedName>
        <fullName evidence="3">A24 family peptidase</fullName>
    </submittedName>
</protein>
<accession>A0ABZ2LQR8</accession>
<gene>
    <name evidence="3" type="ORF">LZC94_36165</name>
</gene>
<feature type="transmembrane region" description="Helical" evidence="1">
    <location>
        <begin position="157"/>
        <end position="177"/>
    </location>
</feature>
<organism evidence="3 4">
    <name type="scientific">Pendulispora albinea</name>
    <dbReference type="NCBI Taxonomy" id="2741071"/>
    <lineage>
        <taxon>Bacteria</taxon>
        <taxon>Pseudomonadati</taxon>
        <taxon>Myxococcota</taxon>
        <taxon>Myxococcia</taxon>
        <taxon>Myxococcales</taxon>
        <taxon>Sorangiineae</taxon>
        <taxon>Pendulisporaceae</taxon>
        <taxon>Pendulispora</taxon>
    </lineage>
</organism>
<keyword evidence="1" id="KW-0812">Transmembrane</keyword>
<dbReference type="EMBL" id="CP089984">
    <property type="protein sequence ID" value="WXB13267.1"/>
    <property type="molecule type" value="Genomic_DNA"/>
</dbReference>
<dbReference type="Gene3D" id="1.20.120.1220">
    <property type="match status" value="1"/>
</dbReference>
<keyword evidence="1" id="KW-1133">Transmembrane helix</keyword>
<evidence type="ECO:0000259" key="2">
    <source>
        <dbReference type="Pfam" id="PF01478"/>
    </source>
</evidence>
<keyword evidence="4" id="KW-1185">Reference proteome</keyword>